<feature type="domain" description="NADP-dependent oxidoreductase" evidence="4">
    <location>
        <begin position="22"/>
        <end position="295"/>
    </location>
</feature>
<dbReference type="PIRSF" id="PIRSF000097">
    <property type="entry name" value="AKR"/>
    <property type="match status" value="1"/>
</dbReference>
<dbReference type="InterPro" id="IPR020471">
    <property type="entry name" value="AKR"/>
</dbReference>
<evidence type="ECO:0000313" key="6">
    <source>
        <dbReference type="Proteomes" id="UP001347796"/>
    </source>
</evidence>
<name>A0AAN8Q6S2_PATCE</name>
<dbReference type="PRINTS" id="PR00069">
    <property type="entry name" value="ALDKETRDTASE"/>
</dbReference>
<accession>A0AAN8Q6S2</accession>
<dbReference type="SUPFAM" id="SSF51430">
    <property type="entry name" value="NAD(P)-linked oxidoreductase"/>
    <property type="match status" value="1"/>
</dbReference>
<dbReference type="Gene3D" id="3.20.20.100">
    <property type="entry name" value="NADP-dependent oxidoreductase domain"/>
    <property type="match status" value="1"/>
</dbReference>
<keyword evidence="6" id="KW-1185">Reference proteome</keyword>
<sequence length="319" mass="35994">MTSLRKYLTLNSGKRIPTVGLGTYMMKNDVLREALDYALYIGYRHIDTALSYGNEVEIGDVVESRIKHGTVKRKDLFITTKIPPVYLGYKDCLESAEKSLDNLKLNYVDMLLIHHPCGNPNRGDGNLKPLDKNGGRELASYDILRTWNAMEKLVGENRTVHIGLSNCQPTVINKIWKAAKIKPSNLQLECHAYLQQNELGKLCADKGIIMTSYGVLGAMARPDQSGNKPVLLDDPVIKEISSRMNRTPGEVLLNFVAQLNRGILPKSQTKVRLKQNIDVLGWSLSQEDVKLIKNLGRNVKYFDFPWAKNHPDYVPNEPF</sequence>
<feature type="site" description="Lowers pKa of active site Tyr" evidence="3">
    <location>
        <position position="81"/>
    </location>
</feature>
<dbReference type="Proteomes" id="UP001347796">
    <property type="component" value="Unassembled WGS sequence"/>
</dbReference>
<dbReference type="PANTHER" id="PTHR43827:SF14">
    <property type="entry name" value="NADP-DEPENDENT OXIDOREDUCTASE DOMAIN-CONTAINING PROTEIN"/>
    <property type="match status" value="1"/>
</dbReference>
<evidence type="ECO:0000256" key="2">
    <source>
        <dbReference type="PIRSR" id="PIRSR000097-2"/>
    </source>
</evidence>
<gene>
    <name evidence="5" type="ORF">SNE40_000250</name>
</gene>
<dbReference type="InterPro" id="IPR018170">
    <property type="entry name" value="Aldo/ket_reductase_CS"/>
</dbReference>
<dbReference type="GO" id="GO:0016491">
    <property type="term" value="F:oxidoreductase activity"/>
    <property type="evidence" value="ECO:0007669"/>
    <property type="project" value="InterPro"/>
</dbReference>
<dbReference type="PROSITE" id="PS00798">
    <property type="entry name" value="ALDOKETO_REDUCTASE_1"/>
    <property type="match status" value="1"/>
</dbReference>
<dbReference type="InterPro" id="IPR036812">
    <property type="entry name" value="NAD(P)_OxRdtase_dom_sf"/>
</dbReference>
<evidence type="ECO:0000256" key="1">
    <source>
        <dbReference type="PIRSR" id="PIRSR000097-1"/>
    </source>
</evidence>
<feature type="binding site" evidence="2">
    <location>
        <position position="114"/>
    </location>
    <ligand>
        <name>substrate</name>
    </ligand>
</feature>
<evidence type="ECO:0000259" key="4">
    <source>
        <dbReference type="Pfam" id="PF00248"/>
    </source>
</evidence>
<dbReference type="InterPro" id="IPR023210">
    <property type="entry name" value="NADP_OxRdtase_dom"/>
</dbReference>
<organism evidence="5 6">
    <name type="scientific">Patella caerulea</name>
    <name type="common">Rayed Mediterranean limpet</name>
    <dbReference type="NCBI Taxonomy" id="87958"/>
    <lineage>
        <taxon>Eukaryota</taxon>
        <taxon>Metazoa</taxon>
        <taxon>Spiralia</taxon>
        <taxon>Lophotrochozoa</taxon>
        <taxon>Mollusca</taxon>
        <taxon>Gastropoda</taxon>
        <taxon>Patellogastropoda</taxon>
        <taxon>Patelloidea</taxon>
        <taxon>Patellidae</taxon>
        <taxon>Patella</taxon>
    </lineage>
</organism>
<comment type="caution">
    <text evidence="5">The sequence shown here is derived from an EMBL/GenBank/DDBJ whole genome shotgun (WGS) entry which is preliminary data.</text>
</comment>
<evidence type="ECO:0000256" key="3">
    <source>
        <dbReference type="PIRSR" id="PIRSR000097-3"/>
    </source>
</evidence>
<feature type="active site" description="Proton donor" evidence="1">
    <location>
        <position position="52"/>
    </location>
</feature>
<dbReference type="EMBL" id="JAZGQO010000001">
    <property type="protein sequence ID" value="KAK6194653.1"/>
    <property type="molecule type" value="Genomic_DNA"/>
</dbReference>
<protein>
    <recommendedName>
        <fullName evidence="4">NADP-dependent oxidoreductase domain-containing protein</fullName>
    </recommendedName>
</protein>
<dbReference type="AlphaFoldDB" id="A0AAN8Q6S2"/>
<reference evidence="5 6" key="1">
    <citation type="submission" date="2024-01" db="EMBL/GenBank/DDBJ databases">
        <title>The genome of the rayed Mediterranean limpet Patella caerulea (Linnaeus, 1758).</title>
        <authorList>
            <person name="Anh-Thu Weber A."/>
            <person name="Halstead-Nussloch G."/>
        </authorList>
    </citation>
    <scope>NUCLEOTIDE SEQUENCE [LARGE SCALE GENOMIC DNA]</scope>
    <source>
        <strain evidence="5">AATW-2023a</strain>
        <tissue evidence="5">Whole specimen</tissue>
    </source>
</reference>
<proteinExistence type="predicted"/>
<dbReference type="PANTHER" id="PTHR43827">
    <property type="entry name" value="2,5-DIKETO-D-GLUCONIC ACID REDUCTASE"/>
    <property type="match status" value="1"/>
</dbReference>
<dbReference type="Pfam" id="PF00248">
    <property type="entry name" value="Aldo_ket_red"/>
    <property type="match status" value="1"/>
</dbReference>
<evidence type="ECO:0000313" key="5">
    <source>
        <dbReference type="EMBL" id="KAK6194653.1"/>
    </source>
</evidence>